<protein>
    <submittedName>
        <fullName evidence="2">Uncharacterized protein</fullName>
    </submittedName>
</protein>
<evidence type="ECO:0000256" key="1">
    <source>
        <dbReference type="SAM" id="Phobius"/>
    </source>
</evidence>
<sequence length="363" mass="41709">MVELFFSSISFGSCVARGSKQSLRFGKCSLALFVFKLKRSINIIYQLDTGRPPNKPTGKRKKRTAPQNAEYHKSVTITIRIALRRVVVLLVAVLFVVPVLFLQLPHVLVRVLHVVVAHLLQDFLQVADRLPGDLYQIFDVIILVLFERVEQHVEHGVLVVPALFALRLLALPVLDVVLVVRHRFVVVHDLLERFHLPRRLGRFPDRFQLHLHVAVVGVRATLELLHDPALHVLLLALRHRIVPGGGDGVREHTQRLLGDDRHVEPVVARNLLRRVNVYHRIRECERDLCLLADLFGNFQLPHFYVARCLFPFVCHVLRDLHEPHATAGVRQVQLLIHTNSFTVFRHTVSYVCPFFQIRSEVQQ</sequence>
<keyword evidence="1" id="KW-0812">Transmembrane</keyword>
<dbReference type="EnsemblMetazoa" id="ENSAATROPT010420">
    <property type="protein sequence ID" value="ENSAATROPP009401"/>
    <property type="gene ID" value="ENSAATROPG008467"/>
</dbReference>
<name>A0AAG5DE08_ANOAO</name>
<evidence type="ECO:0000313" key="2">
    <source>
        <dbReference type="EnsemblMetazoa" id="ENSAATROPP009401"/>
    </source>
</evidence>
<feature type="transmembrane region" description="Helical" evidence="1">
    <location>
        <begin position="86"/>
        <end position="104"/>
    </location>
</feature>
<keyword evidence="1" id="KW-0472">Membrane</keyword>
<evidence type="ECO:0000313" key="3">
    <source>
        <dbReference type="Proteomes" id="UP000075880"/>
    </source>
</evidence>
<organism evidence="2 3">
    <name type="scientific">Anopheles atroparvus</name>
    <name type="common">European mosquito</name>
    <dbReference type="NCBI Taxonomy" id="41427"/>
    <lineage>
        <taxon>Eukaryota</taxon>
        <taxon>Metazoa</taxon>
        <taxon>Ecdysozoa</taxon>
        <taxon>Arthropoda</taxon>
        <taxon>Hexapoda</taxon>
        <taxon>Insecta</taxon>
        <taxon>Pterygota</taxon>
        <taxon>Neoptera</taxon>
        <taxon>Endopterygota</taxon>
        <taxon>Diptera</taxon>
        <taxon>Nematocera</taxon>
        <taxon>Culicoidea</taxon>
        <taxon>Culicidae</taxon>
        <taxon>Anophelinae</taxon>
        <taxon>Anopheles</taxon>
    </lineage>
</organism>
<reference evidence="2" key="1">
    <citation type="submission" date="2024-04" db="UniProtKB">
        <authorList>
            <consortium name="EnsemblMetazoa"/>
        </authorList>
    </citation>
    <scope>IDENTIFICATION</scope>
    <source>
        <strain evidence="2">EBRO</strain>
    </source>
</reference>
<accession>A0AAG5DE08</accession>
<dbReference type="AlphaFoldDB" id="A0AAG5DE08"/>
<proteinExistence type="predicted"/>
<keyword evidence="1" id="KW-1133">Transmembrane helix</keyword>
<keyword evidence="3" id="KW-1185">Reference proteome</keyword>
<dbReference type="Proteomes" id="UP000075880">
    <property type="component" value="Unassembled WGS sequence"/>
</dbReference>